<dbReference type="GO" id="GO:0005829">
    <property type="term" value="C:cytosol"/>
    <property type="evidence" value="ECO:0007669"/>
    <property type="project" value="TreeGrafter"/>
</dbReference>
<evidence type="ECO:0000256" key="1">
    <source>
        <dbReference type="ARBA" id="ARBA00007228"/>
    </source>
</evidence>
<comment type="similarity">
    <text evidence="1">Belongs to the class IV-like SAM-binding methyltransferase superfamily. RNA methyltransferase TrmH family.</text>
</comment>
<comment type="subunit">
    <text evidence="5">Homodimer.</text>
</comment>
<dbReference type="GO" id="GO:0160206">
    <property type="term" value="F:tRNA (cytidine(32)/uridine(32)-2'-O)-methyltransferase activity"/>
    <property type="evidence" value="ECO:0007669"/>
    <property type="project" value="UniProtKB-EC"/>
</dbReference>
<dbReference type="GO" id="GO:0002128">
    <property type="term" value="P:tRNA nucleoside ribose methylation"/>
    <property type="evidence" value="ECO:0007669"/>
    <property type="project" value="TreeGrafter"/>
</dbReference>
<dbReference type="EC" id="2.1.1.200" evidence="5"/>
<keyword evidence="5" id="KW-0819">tRNA processing</keyword>
<dbReference type="InterPro" id="IPR001537">
    <property type="entry name" value="SpoU_MeTrfase"/>
</dbReference>
<evidence type="ECO:0000256" key="3">
    <source>
        <dbReference type="ARBA" id="ARBA00022679"/>
    </source>
</evidence>
<dbReference type="GO" id="GO:0003723">
    <property type="term" value="F:RNA binding"/>
    <property type="evidence" value="ECO:0007669"/>
    <property type="project" value="InterPro"/>
</dbReference>
<name>A0A450UD72_9GAMM</name>
<comment type="catalytic activity">
    <reaction evidence="5">
        <text>uridine(32) in tRNA + S-adenosyl-L-methionine = 2'-O-methyluridine(32) in tRNA + S-adenosyl-L-homocysteine + H(+)</text>
        <dbReference type="Rhea" id="RHEA:42936"/>
        <dbReference type="Rhea" id="RHEA-COMP:10107"/>
        <dbReference type="Rhea" id="RHEA-COMP:10290"/>
        <dbReference type="ChEBI" id="CHEBI:15378"/>
        <dbReference type="ChEBI" id="CHEBI:57856"/>
        <dbReference type="ChEBI" id="CHEBI:59789"/>
        <dbReference type="ChEBI" id="CHEBI:65315"/>
        <dbReference type="ChEBI" id="CHEBI:74478"/>
        <dbReference type="EC" id="2.1.1.200"/>
    </reaction>
</comment>
<keyword evidence="2 5" id="KW-0489">Methyltransferase</keyword>
<keyword evidence="4 5" id="KW-0949">S-adenosyl-L-methionine</keyword>
<dbReference type="NCBIfam" id="TIGR00050">
    <property type="entry name" value="rRNA_methyl_1"/>
    <property type="match status" value="1"/>
</dbReference>
<dbReference type="AlphaFoldDB" id="A0A450UD72"/>
<dbReference type="PANTHER" id="PTHR42786">
    <property type="entry name" value="TRNA/RRNA METHYLTRANSFERASE"/>
    <property type="match status" value="1"/>
</dbReference>
<keyword evidence="5" id="KW-0963">Cytoplasm</keyword>
<evidence type="ECO:0000256" key="4">
    <source>
        <dbReference type="ARBA" id="ARBA00022691"/>
    </source>
</evidence>
<proteinExistence type="inferred from homology"/>
<dbReference type="InterPro" id="IPR029026">
    <property type="entry name" value="tRNA_m1G_MTases_N"/>
</dbReference>
<evidence type="ECO:0000256" key="2">
    <source>
        <dbReference type="ARBA" id="ARBA00022603"/>
    </source>
</evidence>
<evidence type="ECO:0000256" key="5">
    <source>
        <dbReference type="RuleBase" id="RU362024"/>
    </source>
</evidence>
<feature type="domain" description="tRNA/rRNA methyltransferase SpoU type" evidence="6">
    <location>
        <begin position="9"/>
        <end position="158"/>
    </location>
</feature>
<evidence type="ECO:0000259" key="6">
    <source>
        <dbReference type="Pfam" id="PF00588"/>
    </source>
</evidence>
<dbReference type="Gene3D" id="3.40.1280.10">
    <property type="match status" value="1"/>
</dbReference>
<dbReference type="EMBL" id="CAADFJ010000010">
    <property type="protein sequence ID" value="VFJ97020.1"/>
    <property type="molecule type" value="Genomic_DNA"/>
</dbReference>
<evidence type="ECO:0000313" key="7">
    <source>
        <dbReference type="EMBL" id="VFJ88812.1"/>
    </source>
</evidence>
<sequence length="263" mass="28148">MDSSKLDNLLIVLVGTTHPGNIGAVARAMKTMGLRRLSLVGPKHFPSAQASARAAGADDVLYGARVFESLPAALTDCHWVVGTSARVRSIPWPELTPRACAQRAMAAAGAGRVALVFGREHSGLTNEELDQCQAVVRIPTDPAYHSLNLASAVQVVSYELRMALLSGLEGEANPVGDEADADRADGVGVSEWAGFFRHLAVSLEDIGYYDPAKPKRLMRRLRRLFHRARPDRSEMNILRGILSAAQKAARSNSPGTGENGSQG</sequence>
<dbReference type="EMBL" id="CAADFG010000011">
    <property type="protein sequence ID" value="VFJ88812.1"/>
    <property type="molecule type" value="Genomic_DNA"/>
</dbReference>
<evidence type="ECO:0000313" key="8">
    <source>
        <dbReference type="EMBL" id="VFJ90368.1"/>
    </source>
</evidence>
<protein>
    <recommendedName>
        <fullName evidence="5">tRNA (cytidine/uridine-2'-O-)-methyltransferase TrmJ</fullName>
        <ecNumber evidence="5">2.1.1.200</ecNumber>
    </recommendedName>
    <alternativeName>
        <fullName evidence="5">tRNA (cytidine(32)/uridine(32)-2'-O)-methyltransferase</fullName>
    </alternativeName>
    <alternativeName>
        <fullName evidence="5">tRNA Cm32/Um32 methyltransferase</fullName>
    </alternativeName>
</protein>
<gene>
    <name evidence="5" type="primary">trmJ</name>
    <name evidence="7" type="ORF">BECKH772A_GA0070896_1001112</name>
    <name evidence="8" type="ORF">BECKH772B_GA0070898_1000914</name>
    <name evidence="9" type="ORF">BECKH772C_GA0070978_1001012</name>
</gene>
<dbReference type="SUPFAM" id="SSF75217">
    <property type="entry name" value="alpha/beta knot"/>
    <property type="match status" value="1"/>
</dbReference>
<dbReference type="PANTHER" id="PTHR42786:SF2">
    <property type="entry name" value="TRNA (CYTIDINE_URIDINE-2'-O-)-METHYLTRANSFERASE TRMJ"/>
    <property type="match status" value="1"/>
</dbReference>
<reference evidence="8" key="1">
    <citation type="submission" date="2019-02" db="EMBL/GenBank/DDBJ databases">
        <authorList>
            <person name="Gruber-Vodicka R. H."/>
            <person name="Seah K. B. B."/>
        </authorList>
    </citation>
    <scope>NUCLEOTIDE SEQUENCE</scope>
    <source>
        <strain evidence="9">BECK_SA2B12</strain>
        <strain evidence="7">BECK_SA2B15</strain>
        <strain evidence="8">BECK_SA2B20</strain>
    </source>
</reference>
<organism evidence="8">
    <name type="scientific">Candidatus Kentrum eta</name>
    <dbReference type="NCBI Taxonomy" id="2126337"/>
    <lineage>
        <taxon>Bacteria</taxon>
        <taxon>Pseudomonadati</taxon>
        <taxon>Pseudomonadota</taxon>
        <taxon>Gammaproteobacteria</taxon>
        <taxon>Candidatus Kentrum</taxon>
    </lineage>
</organism>
<comment type="function">
    <text evidence="5">Catalyzes the formation of 2'O-methylated cytidine (Cm32) or 2'O-methylated uridine (Um32) at position 32 in tRNA.</text>
</comment>
<dbReference type="Pfam" id="PF00588">
    <property type="entry name" value="SpoU_methylase"/>
    <property type="match status" value="1"/>
</dbReference>
<comment type="subcellular location">
    <subcellularLocation>
        <location evidence="5">Cytoplasm</location>
    </subcellularLocation>
</comment>
<dbReference type="InterPro" id="IPR029028">
    <property type="entry name" value="Alpha/beta_knot_MTases"/>
</dbReference>
<dbReference type="PIRSF" id="PIRSF004808">
    <property type="entry name" value="LasT"/>
    <property type="match status" value="1"/>
</dbReference>
<dbReference type="InterPro" id="IPR004384">
    <property type="entry name" value="RNA_MeTrfase_TrmJ/LasT"/>
</dbReference>
<comment type="catalytic activity">
    <reaction evidence="5">
        <text>cytidine(32) in tRNA + S-adenosyl-L-methionine = 2'-O-methylcytidine(32) in tRNA + S-adenosyl-L-homocysteine + H(+)</text>
        <dbReference type="Rhea" id="RHEA:42932"/>
        <dbReference type="Rhea" id="RHEA-COMP:10288"/>
        <dbReference type="Rhea" id="RHEA-COMP:10289"/>
        <dbReference type="ChEBI" id="CHEBI:15378"/>
        <dbReference type="ChEBI" id="CHEBI:57856"/>
        <dbReference type="ChEBI" id="CHEBI:59789"/>
        <dbReference type="ChEBI" id="CHEBI:74495"/>
        <dbReference type="ChEBI" id="CHEBI:82748"/>
        <dbReference type="EC" id="2.1.1.200"/>
    </reaction>
</comment>
<evidence type="ECO:0000313" key="9">
    <source>
        <dbReference type="EMBL" id="VFJ97020.1"/>
    </source>
</evidence>
<keyword evidence="3 8" id="KW-0808">Transferase</keyword>
<accession>A0A450UD72</accession>
<dbReference type="CDD" id="cd18093">
    <property type="entry name" value="SpoU-like_TrmJ"/>
    <property type="match status" value="1"/>
</dbReference>
<dbReference type="EMBL" id="CAADFI010000009">
    <property type="protein sequence ID" value="VFJ90368.1"/>
    <property type="molecule type" value="Genomic_DNA"/>
</dbReference>
<dbReference type="Gene3D" id="1.10.8.590">
    <property type="match status" value="1"/>
</dbReference>
<dbReference type="FunFam" id="3.40.1280.10:FF:000006">
    <property type="entry name" value="Uncharacterized tRNA/rRNA methyltransferase HI_0380"/>
    <property type="match status" value="1"/>
</dbReference>